<evidence type="ECO:0000256" key="1">
    <source>
        <dbReference type="SAM" id="Phobius"/>
    </source>
</evidence>
<feature type="non-terminal residue" evidence="2">
    <location>
        <position position="1"/>
    </location>
</feature>
<evidence type="ECO:0000313" key="2">
    <source>
        <dbReference type="EMBL" id="GFP83457.1"/>
    </source>
</evidence>
<dbReference type="EMBL" id="BMAC01000063">
    <property type="protein sequence ID" value="GFP83457.1"/>
    <property type="molecule type" value="Genomic_DNA"/>
</dbReference>
<accession>A0A830B8N7</accession>
<name>A0A830B8N7_9LAMI</name>
<keyword evidence="1" id="KW-1133">Transmembrane helix</keyword>
<protein>
    <submittedName>
        <fullName evidence="2">Uncharacterized protein</fullName>
    </submittedName>
</protein>
<evidence type="ECO:0000313" key="3">
    <source>
        <dbReference type="Proteomes" id="UP000653305"/>
    </source>
</evidence>
<dbReference type="Proteomes" id="UP000653305">
    <property type="component" value="Unassembled WGS sequence"/>
</dbReference>
<gene>
    <name evidence="2" type="ORF">PHJA_000489100</name>
</gene>
<organism evidence="2 3">
    <name type="scientific">Phtheirospermum japonicum</name>
    <dbReference type="NCBI Taxonomy" id="374723"/>
    <lineage>
        <taxon>Eukaryota</taxon>
        <taxon>Viridiplantae</taxon>
        <taxon>Streptophyta</taxon>
        <taxon>Embryophyta</taxon>
        <taxon>Tracheophyta</taxon>
        <taxon>Spermatophyta</taxon>
        <taxon>Magnoliopsida</taxon>
        <taxon>eudicotyledons</taxon>
        <taxon>Gunneridae</taxon>
        <taxon>Pentapetalae</taxon>
        <taxon>asterids</taxon>
        <taxon>lamiids</taxon>
        <taxon>Lamiales</taxon>
        <taxon>Orobanchaceae</taxon>
        <taxon>Orobanchaceae incertae sedis</taxon>
        <taxon>Phtheirospermum</taxon>
    </lineage>
</organism>
<keyword evidence="3" id="KW-1185">Reference proteome</keyword>
<keyword evidence="1" id="KW-0812">Transmembrane</keyword>
<dbReference type="AlphaFoldDB" id="A0A830B8N7"/>
<sequence length="83" mass="9342">QCLISSYFLCLVVWIEARWIKNLGVSSIVLGGSAFFFLLIDIISQTLVGVRKEWRTGTLRERSTTKSCMLHSGRMNGSPEGIY</sequence>
<feature type="transmembrane region" description="Helical" evidence="1">
    <location>
        <begin position="27"/>
        <end position="50"/>
    </location>
</feature>
<comment type="caution">
    <text evidence="2">The sequence shown here is derived from an EMBL/GenBank/DDBJ whole genome shotgun (WGS) entry which is preliminary data.</text>
</comment>
<keyword evidence="1" id="KW-0472">Membrane</keyword>
<reference evidence="2" key="1">
    <citation type="submission" date="2020-07" db="EMBL/GenBank/DDBJ databases">
        <title>Ethylene signaling mediates host invasion by parasitic plants.</title>
        <authorList>
            <person name="Yoshida S."/>
        </authorList>
    </citation>
    <scope>NUCLEOTIDE SEQUENCE</scope>
    <source>
        <strain evidence="2">Okayama</strain>
    </source>
</reference>
<proteinExistence type="predicted"/>